<evidence type="ECO:0000313" key="6">
    <source>
        <dbReference type="EMBL" id="KAJ8572589.1"/>
    </source>
</evidence>
<feature type="region of interest" description="Disordered" evidence="4">
    <location>
        <begin position="59"/>
        <end position="88"/>
    </location>
</feature>
<sequence length="422" mass="46063">MKRFNHQTSSSNSSSPPAFKPNNKLMVSLSSFFLSNPRPFRPPLNPKSNPHLVFPLRTLNFSSKSTPPPPNPNSKPPLPPPPPPPAAVEKKSFAVATGELFLGIASRVLRRGNYEGVAMFKDDEESESYFVKRRKEGIATVVEDPVQPEVVWEQTEKDVEAEKSRKKVTSPGFSFSAAGLLFPYHLGVAKLLIERGYIKETTPLAGSSAGAIVCAVVASGASMQEALDATKILAQDCRLNGTAFRLGAVLREILEKFLPDDAHIRCNGRVRVAVTQILWRPRGLLVDQFDSKEDLINAVFTSSFIPGYLAPRPATVFRNRLCIDGGLTLFMPPTSAAQTVCVCAFPASRLGLQGIGISPDCNPENRATPRQLFNWALEPAEDDILDKIFELGYADAAVWAQENPVEDLVRDDSSSISSSLAQ</sequence>
<feature type="short sequence motif" description="DGA/G" evidence="2">
    <location>
        <begin position="324"/>
        <end position="326"/>
    </location>
</feature>
<comment type="similarity">
    <text evidence="3">Belongs to the patatin family.</text>
</comment>
<dbReference type="InterPro" id="IPR033562">
    <property type="entry name" value="PLPL"/>
</dbReference>
<comment type="caution">
    <text evidence="6">The sequence shown here is derived from an EMBL/GenBank/DDBJ whole genome shotgun (WGS) entry which is preliminary data.</text>
</comment>
<feature type="region of interest" description="Disordered" evidence="4">
    <location>
        <begin position="1"/>
        <end position="22"/>
    </location>
</feature>
<accession>A0A9Q1N4N7</accession>
<comment type="domain">
    <text evidence="3">The nitrogen atoms of the two glycine residues in the GGXR motif define the oxyanion hole, and stabilize the oxyanion that forms during the nucleophilic attack by the catalytic serine during substrate cleavage.</text>
</comment>
<dbReference type="GO" id="GO:0004806">
    <property type="term" value="F:triacylglycerol lipase activity"/>
    <property type="evidence" value="ECO:0007669"/>
    <property type="project" value="TreeGrafter"/>
</dbReference>
<evidence type="ECO:0000256" key="1">
    <source>
        <dbReference type="ARBA" id="ARBA00023098"/>
    </source>
</evidence>
<keyword evidence="1 2" id="KW-0443">Lipid metabolism</keyword>
<comment type="caution">
    <text evidence="2">Lacks conserved residue(s) required for the propagation of feature annotation.</text>
</comment>
<dbReference type="AlphaFoldDB" id="A0A9Q1N4N7"/>
<dbReference type="Proteomes" id="UP001152561">
    <property type="component" value="Unassembled WGS sequence"/>
</dbReference>
<dbReference type="Gene3D" id="3.40.1090.10">
    <property type="entry name" value="Cytosolic phospholipase A2 catalytic domain"/>
    <property type="match status" value="1"/>
</dbReference>
<dbReference type="GO" id="GO:0055088">
    <property type="term" value="P:lipid homeostasis"/>
    <property type="evidence" value="ECO:0007669"/>
    <property type="project" value="TreeGrafter"/>
</dbReference>
<dbReference type="EMBL" id="JAJAGQ010000001">
    <property type="protein sequence ID" value="KAJ8572589.1"/>
    <property type="molecule type" value="Genomic_DNA"/>
</dbReference>
<keyword evidence="2 3" id="KW-0378">Hydrolase</keyword>
<evidence type="ECO:0000256" key="2">
    <source>
        <dbReference type="PROSITE-ProRule" id="PRU01161"/>
    </source>
</evidence>
<feature type="compositionally biased region" description="Pro residues" evidence="4">
    <location>
        <begin position="66"/>
        <end position="86"/>
    </location>
</feature>
<evidence type="ECO:0000259" key="5">
    <source>
        <dbReference type="PROSITE" id="PS51635"/>
    </source>
</evidence>
<feature type="domain" description="PNPLA" evidence="5">
    <location>
        <begin position="173"/>
        <end position="338"/>
    </location>
</feature>
<keyword evidence="2 3" id="KW-0442">Lipid degradation</keyword>
<dbReference type="FunFam" id="3.40.1090.10:FF:000028">
    <property type="entry name" value="Patatin"/>
    <property type="match status" value="1"/>
</dbReference>
<dbReference type="Pfam" id="PF01734">
    <property type="entry name" value="Patatin"/>
    <property type="match status" value="1"/>
</dbReference>
<dbReference type="InterPro" id="IPR016035">
    <property type="entry name" value="Acyl_Trfase/lysoPLipase"/>
</dbReference>
<dbReference type="GO" id="GO:0005737">
    <property type="term" value="C:cytoplasm"/>
    <property type="evidence" value="ECO:0007669"/>
    <property type="project" value="TreeGrafter"/>
</dbReference>
<dbReference type="PROSITE" id="PS51635">
    <property type="entry name" value="PNPLA"/>
    <property type="match status" value="1"/>
</dbReference>
<feature type="active site" description="Nucleophile" evidence="2">
    <location>
        <position position="208"/>
    </location>
</feature>
<gene>
    <name evidence="6" type="ORF">K7X08_009100</name>
</gene>
<evidence type="ECO:0000256" key="4">
    <source>
        <dbReference type="SAM" id="MobiDB-lite"/>
    </source>
</evidence>
<evidence type="ECO:0000313" key="7">
    <source>
        <dbReference type="Proteomes" id="UP001152561"/>
    </source>
</evidence>
<feature type="active site" description="Proton acceptor" evidence="2">
    <location>
        <position position="324"/>
    </location>
</feature>
<evidence type="ECO:0000256" key="3">
    <source>
        <dbReference type="RuleBase" id="RU361262"/>
    </source>
</evidence>
<organism evidence="6 7">
    <name type="scientific">Anisodus acutangulus</name>
    <dbReference type="NCBI Taxonomy" id="402998"/>
    <lineage>
        <taxon>Eukaryota</taxon>
        <taxon>Viridiplantae</taxon>
        <taxon>Streptophyta</taxon>
        <taxon>Embryophyta</taxon>
        <taxon>Tracheophyta</taxon>
        <taxon>Spermatophyta</taxon>
        <taxon>Magnoliopsida</taxon>
        <taxon>eudicotyledons</taxon>
        <taxon>Gunneridae</taxon>
        <taxon>Pentapetalae</taxon>
        <taxon>asterids</taxon>
        <taxon>lamiids</taxon>
        <taxon>Solanales</taxon>
        <taxon>Solanaceae</taxon>
        <taxon>Solanoideae</taxon>
        <taxon>Hyoscyameae</taxon>
        <taxon>Anisodus</taxon>
    </lineage>
</organism>
<dbReference type="GO" id="GO:0016020">
    <property type="term" value="C:membrane"/>
    <property type="evidence" value="ECO:0007669"/>
    <property type="project" value="TreeGrafter"/>
</dbReference>
<dbReference type="InterPro" id="IPR002641">
    <property type="entry name" value="PNPLA_dom"/>
</dbReference>
<comment type="function">
    <text evidence="3">Lipolytic acyl hydrolase (LAH).</text>
</comment>
<protein>
    <recommendedName>
        <fullName evidence="3">Patatin</fullName>
        <ecNumber evidence="3">3.1.1.-</ecNumber>
    </recommendedName>
</protein>
<dbReference type="GO" id="GO:0019433">
    <property type="term" value="P:triglyceride catabolic process"/>
    <property type="evidence" value="ECO:0007669"/>
    <property type="project" value="TreeGrafter"/>
</dbReference>
<proteinExistence type="inferred from homology"/>
<reference evidence="7" key="1">
    <citation type="journal article" date="2023" name="Proc. Natl. Acad. Sci. U.S.A.">
        <title>Genomic and structural basis for evolution of tropane alkaloid biosynthesis.</title>
        <authorList>
            <person name="Wanga Y.-J."/>
            <person name="Taina T."/>
            <person name="Yua J.-Y."/>
            <person name="Lia J."/>
            <person name="Xua B."/>
            <person name="Chenc J."/>
            <person name="D'Auriad J.C."/>
            <person name="Huanga J.-P."/>
            <person name="Huanga S.-X."/>
        </authorList>
    </citation>
    <scope>NUCLEOTIDE SEQUENCE [LARGE SCALE GENOMIC DNA]</scope>
    <source>
        <strain evidence="7">cv. KIB-2019</strain>
    </source>
</reference>
<feature type="short sequence motif" description="GXSXG" evidence="2">
    <location>
        <begin position="206"/>
        <end position="210"/>
    </location>
</feature>
<name>A0A9Q1N4N7_9SOLA</name>
<dbReference type="SUPFAM" id="SSF52151">
    <property type="entry name" value="FabD/lysophospholipase-like"/>
    <property type="match status" value="1"/>
</dbReference>
<dbReference type="PANTHER" id="PTHR12406:SF7">
    <property type="entry name" value="PATATIN-LIKE PHOSPHOLIPASE DOMAIN-CONTAINING PROTEIN 4"/>
    <property type="match status" value="1"/>
</dbReference>
<dbReference type="OrthoDB" id="197155at2759"/>
<dbReference type="CDD" id="cd07224">
    <property type="entry name" value="Pat_like"/>
    <property type="match status" value="1"/>
</dbReference>
<dbReference type="EC" id="3.1.1.-" evidence="3"/>
<keyword evidence="7" id="KW-1185">Reference proteome</keyword>
<dbReference type="GO" id="GO:0005811">
    <property type="term" value="C:lipid droplet"/>
    <property type="evidence" value="ECO:0007669"/>
    <property type="project" value="TreeGrafter"/>
</dbReference>
<dbReference type="PANTHER" id="PTHR12406">
    <property type="entry name" value="CALCIUM-INDEPENDENT PHOSPHOLIPASE A2 IPLA2 -RELATED"/>
    <property type="match status" value="1"/>
</dbReference>